<accession>A0A6J6JUM5</accession>
<dbReference type="EMBL" id="CAEZYN010000017">
    <property type="protein sequence ID" value="CAB4719435.1"/>
    <property type="molecule type" value="Genomic_DNA"/>
</dbReference>
<dbReference type="AlphaFoldDB" id="A0A6J6JUM5"/>
<evidence type="ECO:0000313" key="3">
    <source>
        <dbReference type="EMBL" id="CAB4592040.1"/>
    </source>
</evidence>
<evidence type="ECO:0000313" key="6">
    <source>
        <dbReference type="EMBL" id="CAB4639974.1"/>
    </source>
</evidence>
<dbReference type="EMBL" id="CAEZWC010000001">
    <property type="protein sequence ID" value="CAB4639974.1"/>
    <property type="molecule type" value="Genomic_DNA"/>
</dbReference>
<dbReference type="EMBL" id="CAEZSW010000025">
    <property type="protein sequence ID" value="CAB4550157.1"/>
    <property type="molecule type" value="Genomic_DNA"/>
</dbReference>
<organism evidence="6">
    <name type="scientific">freshwater metagenome</name>
    <dbReference type="NCBI Taxonomy" id="449393"/>
    <lineage>
        <taxon>unclassified sequences</taxon>
        <taxon>metagenomes</taxon>
        <taxon>ecological metagenomes</taxon>
    </lineage>
</organism>
<dbReference type="EMBL" id="CAEZTE010000005">
    <property type="protein sequence ID" value="CAB4555336.1"/>
    <property type="molecule type" value="Genomic_DNA"/>
</dbReference>
<dbReference type="EMBL" id="CAEZVR010000002">
    <property type="protein sequence ID" value="CAB4627393.1"/>
    <property type="molecule type" value="Genomic_DNA"/>
</dbReference>
<dbReference type="EMBL" id="CAFBPR010000101">
    <property type="protein sequence ID" value="CAB5023899.1"/>
    <property type="molecule type" value="Genomic_DNA"/>
</dbReference>
<proteinExistence type="predicted"/>
<evidence type="ECO:0000313" key="1">
    <source>
        <dbReference type="EMBL" id="CAB4550157.1"/>
    </source>
</evidence>
<evidence type="ECO:0000313" key="4">
    <source>
        <dbReference type="EMBL" id="CAB4609279.1"/>
    </source>
</evidence>
<dbReference type="InterPro" id="IPR027417">
    <property type="entry name" value="P-loop_NTPase"/>
</dbReference>
<dbReference type="EMBL" id="CAEZUH010000032">
    <property type="protein sequence ID" value="CAB4592040.1"/>
    <property type="molecule type" value="Genomic_DNA"/>
</dbReference>
<dbReference type="Gene3D" id="3.40.50.300">
    <property type="entry name" value="P-loop containing nucleotide triphosphate hydrolases"/>
    <property type="match status" value="1"/>
</dbReference>
<evidence type="ECO:0000313" key="8">
    <source>
        <dbReference type="EMBL" id="CAB5023899.1"/>
    </source>
</evidence>
<evidence type="ECO:0000313" key="5">
    <source>
        <dbReference type="EMBL" id="CAB4627393.1"/>
    </source>
</evidence>
<name>A0A6J6JUM5_9ZZZZ</name>
<dbReference type="EMBL" id="CAEZVA010000007">
    <property type="protein sequence ID" value="CAB4609279.1"/>
    <property type="molecule type" value="Genomic_DNA"/>
</dbReference>
<sequence>MMSSLINARFILGISPENHQISLALGLPVAEIDNPQLITADVVVIVASAKTGIDPKVVANWSTFRELYIPTIVVVIDFETGDVDFEDMSAIIGKMLEPVLTPYLVLHSDNGEPSALINLEDQMITDYSSEKVVQLASETEHRELISEFKEELSSALLEGGWEQFVHGLVIPAIPLMLKNNLGVDEVKRFLNMIPASSQ</sequence>
<reference evidence="6" key="1">
    <citation type="submission" date="2020-05" db="EMBL/GenBank/DDBJ databases">
        <authorList>
            <person name="Chiriac C."/>
            <person name="Salcher M."/>
            <person name="Ghai R."/>
            <person name="Kavagutti S V."/>
        </authorList>
    </citation>
    <scope>NUCLEOTIDE SEQUENCE</scope>
</reference>
<evidence type="ECO:0000313" key="7">
    <source>
        <dbReference type="EMBL" id="CAB4719435.1"/>
    </source>
</evidence>
<gene>
    <name evidence="1" type="ORF">UFOPK1508_00353</name>
    <name evidence="2" type="ORF">UFOPK1599_00167</name>
    <name evidence="3" type="ORF">UFOPK1798_00497</name>
    <name evidence="4" type="ORF">UFOPK1894_00181</name>
    <name evidence="5" type="ORF">UFOPK2139_00019</name>
    <name evidence="6" type="ORF">UFOPK2179_00023</name>
    <name evidence="7" type="ORF">UFOPK2715_00327</name>
    <name evidence="8" type="ORF">UFOPK4125_00611</name>
</gene>
<dbReference type="SUPFAM" id="SSF52540">
    <property type="entry name" value="P-loop containing nucleoside triphosphate hydrolases"/>
    <property type="match status" value="1"/>
</dbReference>
<evidence type="ECO:0000313" key="2">
    <source>
        <dbReference type="EMBL" id="CAB4555336.1"/>
    </source>
</evidence>
<protein>
    <submittedName>
        <fullName evidence="6">Unannotated protein</fullName>
    </submittedName>
</protein>